<name>A0A2P2JTN8_RHIMU</name>
<sequence length="38" mass="4659">MSASQGQRSIQRLDENLNDEDHFYKNTRYNRKILFWLA</sequence>
<protein>
    <submittedName>
        <fullName evidence="1">Uncharacterized protein</fullName>
    </submittedName>
</protein>
<dbReference type="AlphaFoldDB" id="A0A2P2JTN8"/>
<accession>A0A2P2JTN8</accession>
<proteinExistence type="predicted"/>
<dbReference type="EMBL" id="GGEC01016354">
    <property type="protein sequence ID" value="MBW96837.1"/>
    <property type="molecule type" value="Transcribed_RNA"/>
</dbReference>
<evidence type="ECO:0000313" key="1">
    <source>
        <dbReference type="EMBL" id="MBW96837.1"/>
    </source>
</evidence>
<organism evidence="1">
    <name type="scientific">Rhizophora mucronata</name>
    <name type="common">Asiatic mangrove</name>
    <dbReference type="NCBI Taxonomy" id="61149"/>
    <lineage>
        <taxon>Eukaryota</taxon>
        <taxon>Viridiplantae</taxon>
        <taxon>Streptophyta</taxon>
        <taxon>Embryophyta</taxon>
        <taxon>Tracheophyta</taxon>
        <taxon>Spermatophyta</taxon>
        <taxon>Magnoliopsida</taxon>
        <taxon>eudicotyledons</taxon>
        <taxon>Gunneridae</taxon>
        <taxon>Pentapetalae</taxon>
        <taxon>rosids</taxon>
        <taxon>fabids</taxon>
        <taxon>Malpighiales</taxon>
        <taxon>Rhizophoraceae</taxon>
        <taxon>Rhizophora</taxon>
    </lineage>
</organism>
<reference evidence="1" key="1">
    <citation type="submission" date="2018-02" db="EMBL/GenBank/DDBJ databases">
        <title>Rhizophora mucronata_Transcriptome.</title>
        <authorList>
            <person name="Meera S.P."/>
            <person name="Sreeshan A."/>
            <person name="Augustine A."/>
        </authorList>
    </citation>
    <scope>NUCLEOTIDE SEQUENCE</scope>
    <source>
        <tissue evidence="1">Leaf</tissue>
    </source>
</reference>